<dbReference type="PRINTS" id="PR00111">
    <property type="entry name" value="ABHYDROLASE"/>
</dbReference>
<evidence type="ECO:0000256" key="4">
    <source>
        <dbReference type="ARBA" id="ARBA00037797"/>
    </source>
</evidence>
<comment type="subcellular location">
    <subcellularLocation>
        <location evidence="4">Late endosome membrane</location>
        <topology evidence="4">Single-pass type II membrane protein</topology>
    </subcellularLocation>
    <subcellularLocation>
        <location evidence="5">Lysosome membrane</location>
        <topology evidence="5">Single-pass type II membrane protein</topology>
    </subcellularLocation>
    <subcellularLocation>
        <location evidence="6">Mitochondrion membrane</location>
        <topology evidence="6">Single-pass type II membrane protein</topology>
    </subcellularLocation>
</comment>
<dbReference type="Pfam" id="PF00561">
    <property type="entry name" value="Abhydrolase_1"/>
    <property type="match status" value="1"/>
</dbReference>
<evidence type="ECO:0000313" key="11">
    <source>
        <dbReference type="RefSeq" id="XP_034287572.1"/>
    </source>
</evidence>
<dbReference type="Proteomes" id="UP001652622">
    <property type="component" value="Unplaced"/>
</dbReference>
<dbReference type="RefSeq" id="XP_034287572.1">
    <property type="nucleotide sequence ID" value="XM_034431681.2"/>
</dbReference>
<dbReference type="KEGG" id="pgut:117673950"/>
<proteinExistence type="inferred from homology"/>
<evidence type="ECO:0000256" key="3">
    <source>
        <dbReference type="ARBA" id="ARBA00013254"/>
    </source>
</evidence>
<comment type="catalytic activity">
    <reaction evidence="7">
        <text>1-dodecanoylglycerol + H2O = dodecanoate + glycerol + H(+)</text>
        <dbReference type="Rhea" id="RHEA:44316"/>
        <dbReference type="ChEBI" id="CHEBI:15377"/>
        <dbReference type="ChEBI" id="CHEBI:15378"/>
        <dbReference type="ChEBI" id="CHEBI:17754"/>
        <dbReference type="ChEBI" id="CHEBI:18262"/>
        <dbReference type="ChEBI" id="CHEBI:75539"/>
    </reaction>
</comment>
<name>A0A6P9CWF1_PANGU</name>
<dbReference type="GO" id="GO:0047372">
    <property type="term" value="F:monoacylglycerol lipase activity"/>
    <property type="evidence" value="ECO:0007669"/>
    <property type="project" value="UniProtKB-EC"/>
</dbReference>
<feature type="domain" description="AB hydrolase-1" evidence="9">
    <location>
        <begin position="70"/>
        <end position="311"/>
    </location>
</feature>
<evidence type="ECO:0000256" key="8">
    <source>
        <dbReference type="ARBA" id="ARBA00049568"/>
    </source>
</evidence>
<dbReference type="OMA" id="YAAMHPT"/>
<dbReference type="InterPro" id="IPR000639">
    <property type="entry name" value="Epox_hydrolase-like"/>
</dbReference>
<dbReference type="InParanoid" id="A0A6P9CWF1"/>
<dbReference type="AlphaFoldDB" id="A0A6P9CWF1"/>
<dbReference type="PRINTS" id="PR00412">
    <property type="entry name" value="EPOXHYDRLASE"/>
</dbReference>
<evidence type="ECO:0000256" key="6">
    <source>
        <dbReference type="ARBA" id="ARBA00046308"/>
    </source>
</evidence>
<evidence type="ECO:0000256" key="1">
    <source>
        <dbReference type="ARBA" id="ARBA00001613"/>
    </source>
</evidence>
<dbReference type="GeneID" id="117673950"/>
<accession>A0A6P9CWF1</accession>
<evidence type="ECO:0000256" key="5">
    <source>
        <dbReference type="ARBA" id="ARBA00037874"/>
    </source>
</evidence>
<dbReference type="GO" id="GO:0031966">
    <property type="term" value="C:mitochondrial membrane"/>
    <property type="evidence" value="ECO:0007669"/>
    <property type="project" value="UniProtKB-SubCell"/>
</dbReference>
<sequence>MDCNMVKMITHGVLDILINFFISKYNQLPSLIFRFIIWTKRLSMGVKVKYLDSEGYRFRYFTRGKPGSQPSVLMLHGFSLNKDMWLNTIGVFPKDLHLICLDLPGHGGTTRLLAESHTAVAQAKRIHQFVQCAGLNHKPFHLVGMSMGGMVAGVYAALYPAHVSSLALLCPAGLKIPKQTELFLWLKKLVLSKDPAEPALVSLTKERIENFMKICLYQPSFLKMQLLKGYLEDRKPSKMFFTLCFLDLTSTESKYSLHDNMRKIKAPTQIIWGKEDKVFDSSGAEILAAAIPNSQVHWLEKCGHFITLERPRTSARLLLEFYKSVCDSAAQKKVA</sequence>
<dbReference type="InterPro" id="IPR000073">
    <property type="entry name" value="AB_hydrolase_1"/>
</dbReference>
<organism evidence="10 11">
    <name type="scientific">Pantherophis guttatus</name>
    <name type="common">Corn snake</name>
    <name type="synonym">Elaphe guttata</name>
    <dbReference type="NCBI Taxonomy" id="94885"/>
    <lineage>
        <taxon>Eukaryota</taxon>
        <taxon>Metazoa</taxon>
        <taxon>Chordata</taxon>
        <taxon>Craniata</taxon>
        <taxon>Vertebrata</taxon>
        <taxon>Euteleostomi</taxon>
        <taxon>Lepidosauria</taxon>
        <taxon>Squamata</taxon>
        <taxon>Bifurcata</taxon>
        <taxon>Unidentata</taxon>
        <taxon>Episquamata</taxon>
        <taxon>Toxicofera</taxon>
        <taxon>Serpentes</taxon>
        <taxon>Colubroidea</taxon>
        <taxon>Colubridae</taxon>
        <taxon>Colubrinae</taxon>
        <taxon>Pantherophis</taxon>
    </lineage>
</organism>
<dbReference type="PANTHER" id="PTHR43798">
    <property type="entry name" value="MONOACYLGLYCEROL LIPASE"/>
    <property type="match status" value="1"/>
</dbReference>
<reference evidence="11" key="1">
    <citation type="submission" date="2025-08" db="UniProtKB">
        <authorList>
            <consortium name="RefSeq"/>
        </authorList>
    </citation>
    <scope>IDENTIFICATION</scope>
    <source>
        <tissue evidence="11">Blood</tissue>
    </source>
</reference>
<dbReference type="EC" id="3.1.1.23" evidence="3"/>
<gene>
    <name evidence="11" type="primary">LOC117673950</name>
</gene>
<dbReference type="GO" id="GO:0031902">
    <property type="term" value="C:late endosome membrane"/>
    <property type="evidence" value="ECO:0007669"/>
    <property type="project" value="UniProtKB-SubCell"/>
</dbReference>
<dbReference type="GO" id="GO:0032281">
    <property type="term" value="C:AMPA glutamate receptor complex"/>
    <property type="evidence" value="ECO:0007669"/>
    <property type="project" value="TreeGrafter"/>
</dbReference>
<evidence type="ECO:0000256" key="2">
    <source>
        <dbReference type="ARBA" id="ARBA00008645"/>
    </source>
</evidence>
<dbReference type="SUPFAM" id="SSF53474">
    <property type="entry name" value="alpha/beta-Hydrolases"/>
    <property type="match status" value="1"/>
</dbReference>
<comment type="catalytic activity">
    <reaction evidence="1">
        <text>Hydrolyzes glycerol monoesters of long-chain fatty acids.</text>
        <dbReference type="EC" id="3.1.1.23"/>
    </reaction>
</comment>
<dbReference type="Gene3D" id="3.40.50.1820">
    <property type="entry name" value="alpha/beta hydrolase"/>
    <property type="match status" value="1"/>
</dbReference>
<evidence type="ECO:0000259" key="9">
    <source>
        <dbReference type="Pfam" id="PF00561"/>
    </source>
</evidence>
<comment type="function">
    <text evidence="8">Lipase that preferentially hydrolysis medium-chain saturated monoacylglycerols including 2-arachidonoylglycerol. Through 2-arachidonoylglycerol degradation may regulate endocannabinoid signaling pathways. Also has a lysophosphatidyl lipase activity with a preference for lysophosphatidylglycerol among other lysophospholipids. Also able to degrade bis(monoacylglycero)phosphate (BMP) and constitutes the major enzyme for BMP catabolism. BMP, also known as lysobisphosphatidic acid, is enriched in late endosomes and lysosomes and plays a key role in the formation of intraluminal vesicles and in lipid sorting.</text>
</comment>
<dbReference type="GO" id="GO:0005765">
    <property type="term" value="C:lysosomal membrane"/>
    <property type="evidence" value="ECO:0007669"/>
    <property type="project" value="UniProtKB-SubCell"/>
</dbReference>
<comment type="similarity">
    <text evidence="2">Belongs to the AB hydrolase superfamily.</text>
</comment>
<keyword evidence="10" id="KW-1185">Reference proteome</keyword>
<dbReference type="InterPro" id="IPR029058">
    <property type="entry name" value="AB_hydrolase_fold"/>
</dbReference>
<evidence type="ECO:0000313" key="10">
    <source>
        <dbReference type="Proteomes" id="UP001652622"/>
    </source>
</evidence>
<protein>
    <recommendedName>
        <fullName evidence="3">acylglycerol lipase</fullName>
        <ecNumber evidence="3">3.1.1.23</ecNumber>
    </recommendedName>
</protein>
<evidence type="ECO:0000256" key="7">
    <source>
        <dbReference type="ARBA" id="ARBA00047662"/>
    </source>
</evidence>
<dbReference type="InterPro" id="IPR050266">
    <property type="entry name" value="AB_hydrolase_sf"/>
</dbReference>
<dbReference type="GO" id="GO:0046464">
    <property type="term" value="P:acylglycerol catabolic process"/>
    <property type="evidence" value="ECO:0007669"/>
    <property type="project" value="TreeGrafter"/>
</dbReference>
<dbReference type="PANTHER" id="PTHR43798:SF5">
    <property type="entry name" value="MONOACYLGLYCEROL LIPASE ABHD6"/>
    <property type="match status" value="1"/>
</dbReference>